<evidence type="ECO:0000256" key="8">
    <source>
        <dbReference type="ARBA" id="ARBA00022989"/>
    </source>
</evidence>
<feature type="transmembrane region" description="Helical" evidence="13">
    <location>
        <begin position="683"/>
        <end position="704"/>
    </location>
</feature>
<evidence type="ECO:0000256" key="6">
    <source>
        <dbReference type="ARBA" id="ARBA00022692"/>
    </source>
</evidence>
<comment type="pathway">
    <text evidence="2">Glycolipid biosynthesis; glycosylphosphatidylinositol-anchor biosynthesis.</text>
</comment>
<dbReference type="FunFam" id="3.40.720.10:FF:000041">
    <property type="entry name" value="GPI ethanolamine phosphate transferase 3"/>
    <property type="match status" value="1"/>
</dbReference>
<keyword evidence="9 13" id="KW-0472">Membrane</keyword>
<dbReference type="InParanoid" id="A0A6J2YKD3"/>
<keyword evidence="6 13" id="KW-0812">Transmembrane</keyword>
<feature type="transmembrane region" description="Helical" evidence="13">
    <location>
        <begin position="606"/>
        <end position="624"/>
    </location>
</feature>
<evidence type="ECO:0000256" key="5">
    <source>
        <dbReference type="ARBA" id="ARBA00022679"/>
    </source>
</evidence>
<dbReference type="PANTHER" id="PTHR23071:SF1">
    <property type="entry name" value="GPI ETHANOLAMINE PHOSPHATE TRANSFERASE 3"/>
    <property type="match status" value="1"/>
</dbReference>
<keyword evidence="10" id="KW-0325">Glycoprotein</keyword>
<dbReference type="GeneID" id="115887931"/>
<dbReference type="KEGG" id="soy:115887931"/>
<feature type="transmembrane region" description="Helical" evidence="13">
    <location>
        <begin position="778"/>
        <end position="803"/>
    </location>
</feature>
<keyword evidence="14" id="KW-1185">Reference proteome</keyword>
<feature type="transmembrane region" description="Helical" evidence="13">
    <location>
        <begin position="716"/>
        <end position="736"/>
    </location>
</feature>
<evidence type="ECO:0000256" key="7">
    <source>
        <dbReference type="ARBA" id="ARBA00022824"/>
    </source>
</evidence>
<keyword evidence="4" id="KW-0337">GPI-anchor biosynthesis</keyword>
<feature type="transmembrane region" description="Helical" evidence="13">
    <location>
        <begin position="7"/>
        <end position="30"/>
    </location>
</feature>
<evidence type="ECO:0000313" key="15">
    <source>
        <dbReference type="RefSeq" id="XP_030763325.1"/>
    </source>
</evidence>
<protein>
    <recommendedName>
        <fullName evidence="12">GPI ethanolamine phosphate transferase 3, catalytic subunit</fullName>
    </recommendedName>
    <alternativeName>
        <fullName evidence="11">Phosphatidylinositol-glycan biosynthesis class O protein</fullName>
    </alternativeName>
</protein>
<dbReference type="CTD" id="37118"/>
<dbReference type="SUPFAM" id="SSF53649">
    <property type="entry name" value="Alkaline phosphatase-like"/>
    <property type="match status" value="1"/>
</dbReference>
<evidence type="ECO:0000256" key="12">
    <source>
        <dbReference type="ARBA" id="ARBA00093602"/>
    </source>
</evidence>
<reference evidence="15" key="1">
    <citation type="submission" date="2025-08" db="UniProtKB">
        <authorList>
            <consortium name="RefSeq"/>
        </authorList>
    </citation>
    <scope>IDENTIFICATION</scope>
    <source>
        <tissue evidence="15">Gonads</tissue>
    </source>
</reference>
<feature type="transmembrane region" description="Helical" evidence="13">
    <location>
        <begin position="477"/>
        <end position="497"/>
    </location>
</feature>
<feature type="transmembrane region" description="Helical" evidence="13">
    <location>
        <begin position="903"/>
        <end position="924"/>
    </location>
</feature>
<dbReference type="InterPro" id="IPR037675">
    <property type="entry name" value="PIG-O_N"/>
</dbReference>
<comment type="subcellular location">
    <subcellularLocation>
        <location evidence="1">Endoplasmic reticulum membrane</location>
        <topology evidence="1">Multi-pass membrane protein</topology>
    </subcellularLocation>
</comment>
<evidence type="ECO:0000256" key="9">
    <source>
        <dbReference type="ARBA" id="ARBA00023136"/>
    </source>
</evidence>
<dbReference type="InterPro" id="IPR002591">
    <property type="entry name" value="Phosphodiest/P_Trfase"/>
</dbReference>
<feature type="transmembrane region" description="Helical" evidence="13">
    <location>
        <begin position="575"/>
        <end position="594"/>
    </location>
</feature>
<feature type="transmembrane region" description="Helical" evidence="13">
    <location>
        <begin position="841"/>
        <end position="860"/>
    </location>
</feature>
<evidence type="ECO:0000256" key="13">
    <source>
        <dbReference type="SAM" id="Phobius"/>
    </source>
</evidence>
<feature type="transmembrane region" description="Helical" evidence="13">
    <location>
        <begin position="446"/>
        <end position="465"/>
    </location>
</feature>
<accession>A0A6J2YKD3</accession>
<dbReference type="FunCoup" id="A0A6J2YKD3">
    <property type="interactions" value="1057"/>
</dbReference>
<evidence type="ECO:0000256" key="11">
    <source>
        <dbReference type="ARBA" id="ARBA00079084"/>
    </source>
</evidence>
<evidence type="ECO:0000256" key="2">
    <source>
        <dbReference type="ARBA" id="ARBA00004687"/>
    </source>
</evidence>
<evidence type="ECO:0000256" key="4">
    <source>
        <dbReference type="ARBA" id="ARBA00022502"/>
    </source>
</evidence>
<gene>
    <name evidence="15" type="primary">LOC115887931</name>
</gene>
<evidence type="ECO:0000313" key="14">
    <source>
        <dbReference type="Proteomes" id="UP000504635"/>
    </source>
</evidence>
<dbReference type="GO" id="GO:0005789">
    <property type="term" value="C:endoplasmic reticulum membrane"/>
    <property type="evidence" value="ECO:0007669"/>
    <property type="project" value="UniProtKB-SubCell"/>
</dbReference>
<organism evidence="14 15">
    <name type="scientific">Sitophilus oryzae</name>
    <name type="common">Rice weevil</name>
    <name type="synonym">Curculio oryzae</name>
    <dbReference type="NCBI Taxonomy" id="7048"/>
    <lineage>
        <taxon>Eukaryota</taxon>
        <taxon>Metazoa</taxon>
        <taxon>Ecdysozoa</taxon>
        <taxon>Arthropoda</taxon>
        <taxon>Hexapoda</taxon>
        <taxon>Insecta</taxon>
        <taxon>Pterygota</taxon>
        <taxon>Neoptera</taxon>
        <taxon>Endopterygota</taxon>
        <taxon>Coleoptera</taxon>
        <taxon>Polyphaga</taxon>
        <taxon>Cucujiformia</taxon>
        <taxon>Curculionidae</taxon>
        <taxon>Dryophthorinae</taxon>
        <taxon>Sitophilus</taxon>
    </lineage>
</organism>
<feature type="transmembrane region" description="Helical" evidence="13">
    <location>
        <begin position="509"/>
        <end position="530"/>
    </location>
</feature>
<dbReference type="AlphaFoldDB" id="A0A6J2YKD3"/>
<evidence type="ECO:0000256" key="3">
    <source>
        <dbReference type="ARBA" id="ARBA00008695"/>
    </source>
</evidence>
<dbReference type="Gene3D" id="3.40.720.10">
    <property type="entry name" value="Alkaline Phosphatase, subunit A"/>
    <property type="match status" value="1"/>
</dbReference>
<keyword evidence="8 13" id="KW-1133">Transmembrane helix</keyword>
<feature type="transmembrane region" description="Helical" evidence="13">
    <location>
        <begin position="995"/>
        <end position="1016"/>
    </location>
</feature>
<dbReference type="InterPro" id="IPR039524">
    <property type="entry name" value="PIGO/GPI13"/>
</dbReference>
<feature type="transmembrane region" description="Helical" evidence="13">
    <location>
        <begin position="550"/>
        <end position="569"/>
    </location>
</feature>
<name>A0A6J2YKD3_SITOR</name>
<dbReference type="Proteomes" id="UP000504635">
    <property type="component" value="Unplaced"/>
</dbReference>
<evidence type="ECO:0000256" key="1">
    <source>
        <dbReference type="ARBA" id="ARBA00004477"/>
    </source>
</evidence>
<comment type="similarity">
    <text evidence="3">Belongs to the PIGG/PIGN/PIGO family. PIGO subfamily.</text>
</comment>
<dbReference type="CDD" id="cd16023">
    <property type="entry name" value="GPI_EPT_3"/>
    <property type="match status" value="1"/>
</dbReference>
<dbReference type="UniPathway" id="UPA00196"/>
<evidence type="ECO:0000256" key="10">
    <source>
        <dbReference type="ARBA" id="ARBA00023180"/>
    </source>
</evidence>
<dbReference type="Pfam" id="PF01663">
    <property type="entry name" value="Phosphodiest"/>
    <property type="match status" value="1"/>
</dbReference>
<dbReference type="InterPro" id="IPR017850">
    <property type="entry name" value="Alkaline_phosphatase_core_sf"/>
</dbReference>
<dbReference type="PANTHER" id="PTHR23071">
    <property type="entry name" value="PHOSPHATIDYLINOSITOL GLYCAN"/>
    <property type="match status" value="1"/>
</dbReference>
<dbReference type="RefSeq" id="XP_030763325.1">
    <property type="nucleotide sequence ID" value="XM_030907465.1"/>
</dbReference>
<dbReference type="OrthoDB" id="272139at2759"/>
<sequence length="1034" mass="118160">MKKKLKYVITFVWFCYLVVSAILLFSRGFLLTRTVQDNNATCSSKLEHFCDSNDEESCFIKGKEVFSDFRNEALNTCLKPTSKVILLIVDALRYDFTVYKDRENPLPYQNKLPIIKDTLLNHPESSRLYKFIADPPTTTMQRLKALTTGSLPTFIDAGSNFATSEINEDNIIDQVSKNNYTVVFLGDDTWGSLYPNRFLRNYPYPSFDVWDLDTVDNGVKKSIFPELKKDDWNLLVGHFLGVDHCGHRYGPNHPEMSRKLSEINNVLQHVINEMNNDTILFVIGDHGMTVTGDHGGESTEEVTAAMFVYSKQPLLSFGSNKESVKQVDLVPTLSALLGVPIPFQNLGILINTALPSTSSNSWKLSLFWLWNNVQQIVHYIKVYSESTQIFDKEYLELYYKEYDSLHQEIISVNSEEQFVHFYEKAEGFLKKLRLLCEEVWIQFDPFSISNGLTFLFLAVFFMYIICDGIPLQHLSHVIETSFISVFCLVLVFSFILIGFLELSSFADNFSYSFVFVANMISPLMFLVPIFQNWEFISTKWYKRKINVISVICRLVLVFNVLVPFSNSFINEEASVLLFSFVTVLLTALLHLVWYRRNFYKKQFLKPVFFVLFVFCSLRITGYFWRCRVEQQWCFSSPHEVGTSSKTQPTKIEWSLAVVSLSLTVNAAKMWLRHCGNLSGYSVTQFLTKIIPMCMVVLSAGFWVLQKFSKISNKRRISYLPLSVYILSLISLVILVIKPLCISLIPRDKGFSEKEENLIPSIYNKLKSNMEKNSRDVPIVYGLATAYSAVYVILALYLILVFGLLLGEGFASSTGIMVIAAVFLLVVTSMMRIKQAETIEDLFNVPTVAIIGWALIAQYFFYATGHQPAFPNITWDAAFVGTSGIFSHRYILGVLIIINTFGSYIIMGMTLPLLVITPFTLFIMMPSVLGKNKDFLQHAQKGEMMLYERSKIVSASMFSLCCKYISTFGIKVFASMLAATIHCRHLMVWNIFAPKFIFEGVAMFVTLGSVLLGYLLFIRINHQVEKCIDKLNKMM</sequence>
<dbReference type="GO" id="GO:0051377">
    <property type="term" value="F:mannose-ethanolamine phosphotransferase activity"/>
    <property type="evidence" value="ECO:0007669"/>
    <property type="project" value="InterPro"/>
</dbReference>
<keyword evidence="7" id="KW-0256">Endoplasmic reticulum</keyword>
<keyword evidence="5 15" id="KW-0808">Transferase</keyword>
<proteinExistence type="inferred from homology"/>
<feature type="transmembrane region" description="Helical" evidence="13">
    <location>
        <begin position="809"/>
        <end position="829"/>
    </location>
</feature>
<dbReference type="GO" id="GO:0006506">
    <property type="term" value="P:GPI anchor biosynthetic process"/>
    <property type="evidence" value="ECO:0007669"/>
    <property type="project" value="UniProtKB-UniPathway"/>
</dbReference>